<dbReference type="EMBL" id="CP041372">
    <property type="protein sequence ID" value="QKS70918.1"/>
    <property type="molecule type" value="Genomic_DNA"/>
</dbReference>
<dbReference type="GO" id="GO:0005886">
    <property type="term" value="C:plasma membrane"/>
    <property type="evidence" value="ECO:0007669"/>
    <property type="project" value="UniProtKB-SubCell"/>
</dbReference>
<dbReference type="KEGG" id="psua:FLK61_29790"/>
<keyword evidence="5" id="KW-0812">Transmembrane</keyword>
<feature type="transmembrane region" description="Helical" evidence="5">
    <location>
        <begin position="432"/>
        <end position="451"/>
    </location>
</feature>
<dbReference type="InterPro" id="IPR004995">
    <property type="entry name" value="Spore_Ger"/>
</dbReference>
<name>A0A859FDJ6_9BACI</name>
<evidence type="ECO:0000256" key="3">
    <source>
        <dbReference type="ARBA" id="ARBA00023136"/>
    </source>
</evidence>
<dbReference type="InterPro" id="IPR050768">
    <property type="entry name" value="UPF0353/GerABKA_families"/>
</dbReference>
<proteinExistence type="inferred from homology"/>
<evidence type="ECO:0000256" key="4">
    <source>
        <dbReference type="PIRNR" id="PIRNR005690"/>
    </source>
</evidence>
<dbReference type="GO" id="GO:0009847">
    <property type="term" value="P:spore germination"/>
    <property type="evidence" value="ECO:0007669"/>
    <property type="project" value="UniProtKB-UniRule"/>
</dbReference>
<evidence type="ECO:0000256" key="2">
    <source>
        <dbReference type="ARBA" id="ARBA00005278"/>
    </source>
</evidence>
<reference evidence="7" key="1">
    <citation type="submission" date="2019-07" db="EMBL/GenBank/DDBJ databases">
        <title>Bacillus alkalisoli sp. nov. isolated from saline soil.</title>
        <authorList>
            <person name="Sun J.-Q."/>
            <person name="Xu L."/>
        </authorList>
    </citation>
    <scope>NUCLEOTIDE SEQUENCE [LARGE SCALE GENOMIC DNA]</scope>
    <source>
        <strain evidence="7">M4U3P1</strain>
    </source>
</reference>
<comment type="subcellular location">
    <subcellularLocation>
        <location evidence="4">Cell membrane</location>
    </subcellularLocation>
    <subcellularLocation>
        <location evidence="1">Membrane</location>
        <topology evidence="1">Multi-pass membrane protein</topology>
    </subcellularLocation>
</comment>
<keyword evidence="3 4" id="KW-0472">Membrane</keyword>
<evidence type="ECO:0000256" key="5">
    <source>
        <dbReference type="SAM" id="Phobius"/>
    </source>
</evidence>
<dbReference type="PIRSF" id="PIRSF005690">
    <property type="entry name" value="GerBA"/>
    <property type="match status" value="1"/>
</dbReference>
<dbReference type="Proteomes" id="UP000318138">
    <property type="component" value="Chromosome"/>
</dbReference>
<dbReference type="Pfam" id="PF03323">
    <property type="entry name" value="GerA"/>
    <property type="match status" value="1"/>
</dbReference>
<evidence type="ECO:0000313" key="6">
    <source>
        <dbReference type="EMBL" id="QKS70918.1"/>
    </source>
</evidence>
<dbReference type="PANTHER" id="PTHR22550:SF9">
    <property type="entry name" value="STAGE V SPORULATION PROTEIN AF"/>
    <property type="match status" value="1"/>
</dbReference>
<accession>A0A859FDJ6</accession>
<feature type="transmembrane region" description="Helical" evidence="5">
    <location>
        <begin position="400"/>
        <end position="426"/>
    </location>
</feature>
<feature type="transmembrane region" description="Helical" evidence="5">
    <location>
        <begin position="343"/>
        <end position="361"/>
    </location>
</feature>
<feature type="transmembrane region" description="Helical" evidence="5">
    <location>
        <begin position="367"/>
        <end position="388"/>
    </location>
</feature>
<dbReference type="AlphaFoldDB" id="A0A859FDJ6"/>
<keyword evidence="5" id="KW-1133">Transmembrane helix</keyword>
<evidence type="ECO:0000313" key="7">
    <source>
        <dbReference type="Proteomes" id="UP000318138"/>
    </source>
</evidence>
<comment type="similarity">
    <text evidence="2 4">Belongs to the GerABKA family.</text>
</comment>
<dbReference type="PANTHER" id="PTHR22550">
    <property type="entry name" value="SPORE GERMINATION PROTEIN"/>
    <property type="match status" value="1"/>
</dbReference>
<keyword evidence="7" id="KW-1185">Reference proteome</keyword>
<evidence type="ECO:0000256" key="1">
    <source>
        <dbReference type="ARBA" id="ARBA00004141"/>
    </source>
</evidence>
<protein>
    <submittedName>
        <fullName evidence="6">Spore germination protein</fullName>
    </submittedName>
</protein>
<organism evidence="6 7">
    <name type="scientific">Paenalkalicoccus suaedae</name>
    <dbReference type="NCBI Taxonomy" id="2592382"/>
    <lineage>
        <taxon>Bacteria</taxon>
        <taxon>Bacillati</taxon>
        <taxon>Bacillota</taxon>
        <taxon>Bacilli</taxon>
        <taxon>Bacillales</taxon>
        <taxon>Bacillaceae</taxon>
        <taxon>Paenalkalicoccus</taxon>
    </lineage>
</organism>
<feature type="transmembrane region" description="Helical" evidence="5">
    <location>
        <begin position="277"/>
        <end position="294"/>
    </location>
</feature>
<gene>
    <name evidence="6" type="ORF">FLK61_29790</name>
</gene>
<dbReference type="RefSeq" id="WP_176008955.1">
    <property type="nucleotide sequence ID" value="NZ_CP041372.2"/>
</dbReference>
<sequence>MSFIELERLLDRELAVEDNIDLIRLPLSYGGKKFVLYAVDGFIKDEAWTQIQRELSHLHENFTLDHLLQSAIPYVEITTEKDPSLAMDAVLAGQALLLVEDESKMILLDTRTYPVRSPEEPDTERVVRGARDGFVETFMFNLALIRRRVRDKSLRTNYLQIGKRSKTDVCLVYMEGIASDELVEEVRSRLKQIDVDGLPMADKTLEEYVFGHFYHPYPLVRYTERPDVCASHLFEGHIVIVVDGSPSVILAPATFWHHLQHAEEFRQKPVIGSGMRLIRMLAVWMSIFLLPIWFTLVSVEGLLPDALSFIGINELGEIPLILQFIFAEIGVEMLRMAAIHTPSALATALGLVAAILIGEVAVEVGLFSYEVVLYVAIVSIGSFATSSYELSLANRYVRQFLLLSVAFFQLPGLIIGTTMVVILLVYTKSLNAPYLWPFLPFSYKAFKSIVFRSPIPLLKRRPSIVKPIDQTR</sequence>